<feature type="compositionally biased region" description="Pro residues" evidence="1">
    <location>
        <begin position="140"/>
        <end position="150"/>
    </location>
</feature>
<name>A0AAU9NJ45_9ASTR</name>
<evidence type="ECO:0000256" key="1">
    <source>
        <dbReference type="SAM" id="MobiDB-lite"/>
    </source>
</evidence>
<feature type="region of interest" description="Disordered" evidence="1">
    <location>
        <begin position="128"/>
        <end position="155"/>
    </location>
</feature>
<organism evidence="2 3">
    <name type="scientific">Lactuca virosa</name>
    <dbReference type="NCBI Taxonomy" id="75947"/>
    <lineage>
        <taxon>Eukaryota</taxon>
        <taxon>Viridiplantae</taxon>
        <taxon>Streptophyta</taxon>
        <taxon>Embryophyta</taxon>
        <taxon>Tracheophyta</taxon>
        <taxon>Spermatophyta</taxon>
        <taxon>Magnoliopsida</taxon>
        <taxon>eudicotyledons</taxon>
        <taxon>Gunneridae</taxon>
        <taxon>Pentapetalae</taxon>
        <taxon>asterids</taxon>
        <taxon>campanulids</taxon>
        <taxon>Asterales</taxon>
        <taxon>Asteraceae</taxon>
        <taxon>Cichorioideae</taxon>
        <taxon>Cichorieae</taxon>
        <taxon>Lactucinae</taxon>
        <taxon>Lactuca</taxon>
    </lineage>
</organism>
<dbReference type="EMBL" id="CAKMRJ010004445">
    <property type="protein sequence ID" value="CAH1437845.1"/>
    <property type="molecule type" value="Genomic_DNA"/>
</dbReference>
<keyword evidence="3" id="KW-1185">Reference proteome</keyword>
<reference evidence="2 3" key="1">
    <citation type="submission" date="2022-01" db="EMBL/GenBank/DDBJ databases">
        <authorList>
            <person name="Xiong W."/>
            <person name="Schranz E."/>
        </authorList>
    </citation>
    <scope>NUCLEOTIDE SEQUENCE [LARGE SCALE GENOMIC DNA]</scope>
</reference>
<sequence>MDKFVTKEEFGEMQKVVTSLAQRFPNLETREKTLQESIVKSTVDALKNMEQKRTDDTFKYLDRMDVMLKMVKEIQQSFDDLTNTMGRQHGNEIVPQSFQKVFDLIDDLKGSRFVDEAGEDDNVVIAETSPSPKIDVVSKPQPPPPPPKTTIPPTECEIHESPQFFYDGI</sequence>
<evidence type="ECO:0000313" key="3">
    <source>
        <dbReference type="Proteomes" id="UP001157418"/>
    </source>
</evidence>
<proteinExistence type="predicted"/>
<evidence type="ECO:0000313" key="2">
    <source>
        <dbReference type="EMBL" id="CAH1437845.1"/>
    </source>
</evidence>
<protein>
    <submittedName>
        <fullName evidence="2">Uncharacterized protein</fullName>
    </submittedName>
</protein>
<accession>A0AAU9NJ45</accession>
<dbReference type="AlphaFoldDB" id="A0AAU9NJ45"/>
<dbReference type="Proteomes" id="UP001157418">
    <property type="component" value="Unassembled WGS sequence"/>
</dbReference>
<comment type="caution">
    <text evidence="2">The sequence shown here is derived from an EMBL/GenBank/DDBJ whole genome shotgun (WGS) entry which is preliminary data.</text>
</comment>
<gene>
    <name evidence="2" type="ORF">LVIROSA_LOCUS24139</name>
</gene>